<comment type="subcellular location">
    <subcellularLocation>
        <location evidence="1">Periplasm</location>
    </subcellularLocation>
</comment>
<evidence type="ECO:0000256" key="8">
    <source>
        <dbReference type="SAM" id="SignalP"/>
    </source>
</evidence>
<dbReference type="EMBL" id="LDJP01000053">
    <property type="protein sequence ID" value="KRG84461.1"/>
    <property type="molecule type" value="Genomic_DNA"/>
</dbReference>
<evidence type="ECO:0000313" key="9">
    <source>
        <dbReference type="EMBL" id="KRG84461.1"/>
    </source>
</evidence>
<dbReference type="GO" id="GO:0042121">
    <property type="term" value="P:alginic acid biosynthetic process"/>
    <property type="evidence" value="ECO:0007669"/>
    <property type="project" value="UniProtKB-UniPathway"/>
</dbReference>
<evidence type="ECO:0000256" key="2">
    <source>
        <dbReference type="ARBA" id="ARBA00005182"/>
    </source>
</evidence>
<feature type="chain" id="PRO_5006396151" description="Alginate biosynthesis protein AlgF" evidence="8">
    <location>
        <begin position="23"/>
        <end position="225"/>
    </location>
</feature>
<keyword evidence="6" id="KW-0574">Periplasm</keyword>
<evidence type="ECO:0000256" key="1">
    <source>
        <dbReference type="ARBA" id="ARBA00004418"/>
    </source>
</evidence>
<dbReference type="PATRIC" id="fig|659018.3.peg.1864"/>
<keyword evidence="10" id="KW-1185">Reference proteome</keyword>
<evidence type="ECO:0000256" key="3">
    <source>
        <dbReference type="ARBA" id="ARBA00010033"/>
    </source>
</evidence>
<name>A0A0R0DQV0_9GAMM</name>
<dbReference type="UniPathway" id="UPA00286"/>
<keyword evidence="7" id="KW-0016">Alginate biosynthesis</keyword>
<evidence type="ECO:0000256" key="5">
    <source>
        <dbReference type="ARBA" id="ARBA00022729"/>
    </source>
</evidence>
<keyword evidence="5 8" id="KW-0732">Signal</keyword>
<organism evidence="9 10">
    <name type="scientific">Stenotrophomonas daejeonensis</name>
    <dbReference type="NCBI Taxonomy" id="659018"/>
    <lineage>
        <taxon>Bacteria</taxon>
        <taxon>Pseudomonadati</taxon>
        <taxon>Pseudomonadota</taxon>
        <taxon>Gammaproteobacteria</taxon>
        <taxon>Lysobacterales</taxon>
        <taxon>Lysobacteraceae</taxon>
        <taxon>Stenotrophomonas</taxon>
    </lineage>
</organism>
<proteinExistence type="inferred from homology"/>
<dbReference type="GO" id="GO:0042597">
    <property type="term" value="C:periplasmic space"/>
    <property type="evidence" value="ECO:0007669"/>
    <property type="project" value="UniProtKB-SubCell"/>
</dbReference>
<protein>
    <recommendedName>
        <fullName evidence="4">Alginate biosynthesis protein AlgF</fullName>
    </recommendedName>
</protein>
<sequence>MKGLARWVPVAALLCLPVAAGAQKGNAADDVARLYALPPAGFIHVRVVNAGSVPVAVQVGEQRVERLSTAGRMASDYFAQPGGGDFQVRVDGKRVRVDQPAPQGGFVTLLLKDGGTPSADVVVDKAASGAELKAQLTLYNLVRGCTAELRLAAGAVVLPSVPAFSSEVRAVNPVAAQLTGGCGDVASAPLQLPALRAGDRYSLFLFGPAGAPVLKGQQARTEPYR</sequence>
<accession>A0A0R0DQV0</accession>
<dbReference type="STRING" id="659018.ABB34_09235"/>
<comment type="similarity">
    <text evidence="3">Belongs to the AlgF family.</text>
</comment>
<dbReference type="Proteomes" id="UP000050940">
    <property type="component" value="Unassembled WGS sequence"/>
</dbReference>
<feature type="signal peptide" evidence="8">
    <location>
        <begin position="1"/>
        <end position="22"/>
    </location>
</feature>
<dbReference type="AlphaFoldDB" id="A0A0R0DQV0"/>
<evidence type="ECO:0000313" key="10">
    <source>
        <dbReference type="Proteomes" id="UP000050940"/>
    </source>
</evidence>
<comment type="pathway">
    <text evidence="2">Glycan biosynthesis; alginate biosynthesis.</text>
</comment>
<reference evidence="9 10" key="1">
    <citation type="submission" date="2015-05" db="EMBL/GenBank/DDBJ databases">
        <title>Genome sequencing and analysis of members of genus Stenotrophomonas.</title>
        <authorList>
            <person name="Patil P.P."/>
            <person name="Midha S."/>
            <person name="Patil P.B."/>
        </authorList>
    </citation>
    <scope>NUCLEOTIDE SEQUENCE [LARGE SCALE GENOMIC DNA]</scope>
    <source>
        <strain evidence="9 10">JCM 16244</strain>
    </source>
</reference>
<evidence type="ECO:0000256" key="7">
    <source>
        <dbReference type="ARBA" id="ARBA00022841"/>
    </source>
</evidence>
<gene>
    <name evidence="9" type="ORF">ABB34_09235</name>
</gene>
<evidence type="ECO:0000256" key="6">
    <source>
        <dbReference type="ARBA" id="ARBA00022764"/>
    </source>
</evidence>
<comment type="caution">
    <text evidence="9">The sequence shown here is derived from an EMBL/GenBank/DDBJ whole genome shotgun (WGS) entry which is preliminary data.</text>
</comment>
<dbReference type="InterPro" id="IPR035422">
    <property type="entry name" value="AlgF"/>
</dbReference>
<evidence type="ECO:0000256" key="4">
    <source>
        <dbReference type="ARBA" id="ARBA00013964"/>
    </source>
</evidence>
<dbReference type="Pfam" id="PF11182">
    <property type="entry name" value="AlgF"/>
    <property type="match status" value="1"/>
</dbReference>